<reference evidence="9 10" key="1">
    <citation type="submission" date="2019-02" db="EMBL/GenBank/DDBJ databases">
        <title>Deep-cultivation of Planctomycetes and their phenomic and genomic characterization uncovers novel biology.</title>
        <authorList>
            <person name="Wiegand S."/>
            <person name="Jogler M."/>
            <person name="Boedeker C."/>
            <person name="Pinto D."/>
            <person name="Vollmers J."/>
            <person name="Rivas-Marin E."/>
            <person name="Kohn T."/>
            <person name="Peeters S.H."/>
            <person name="Heuer A."/>
            <person name="Rast P."/>
            <person name="Oberbeckmann S."/>
            <person name="Bunk B."/>
            <person name="Jeske O."/>
            <person name="Meyerdierks A."/>
            <person name="Storesund J.E."/>
            <person name="Kallscheuer N."/>
            <person name="Luecker S."/>
            <person name="Lage O.M."/>
            <person name="Pohl T."/>
            <person name="Merkel B.J."/>
            <person name="Hornburger P."/>
            <person name="Mueller R.-W."/>
            <person name="Bruemmer F."/>
            <person name="Labrenz M."/>
            <person name="Spormann A.M."/>
            <person name="Op Den Camp H."/>
            <person name="Overmann J."/>
            <person name="Amann R."/>
            <person name="Jetten M.S.M."/>
            <person name="Mascher T."/>
            <person name="Medema M.H."/>
            <person name="Devos D.P."/>
            <person name="Kaster A.-K."/>
            <person name="Ovreas L."/>
            <person name="Rohde M."/>
            <person name="Galperin M.Y."/>
            <person name="Jogler C."/>
        </authorList>
    </citation>
    <scope>NUCLEOTIDE SEQUENCE [LARGE SCALE GENOMIC DNA]</scope>
    <source>
        <strain evidence="9 10">KOR34</strain>
    </source>
</reference>
<comment type="similarity">
    <text evidence="2">Belongs to the glycosyl hydrolase 29 family.</text>
</comment>
<dbReference type="SUPFAM" id="SSF51445">
    <property type="entry name" value="(Trans)glycosidases"/>
    <property type="match status" value="1"/>
</dbReference>
<keyword evidence="10" id="KW-1185">Reference proteome</keyword>
<dbReference type="RefSeq" id="WP_146564738.1">
    <property type="nucleotide sequence ID" value="NZ_SIHJ01000001.1"/>
</dbReference>
<evidence type="ECO:0000313" key="10">
    <source>
        <dbReference type="Proteomes" id="UP000316714"/>
    </source>
</evidence>
<dbReference type="InterPro" id="IPR008979">
    <property type="entry name" value="Galactose-bd-like_sf"/>
</dbReference>
<dbReference type="Gene3D" id="2.60.120.260">
    <property type="entry name" value="Galactose-binding domain-like"/>
    <property type="match status" value="1"/>
</dbReference>
<comment type="caution">
    <text evidence="9">The sequence shown here is derived from an EMBL/GenBank/DDBJ whole genome shotgun (WGS) entry which is preliminary data.</text>
</comment>
<feature type="chain" id="PRO_5022797782" description="alpha-L-fucosidase" evidence="7">
    <location>
        <begin position="26"/>
        <end position="574"/>
    </location>
</feature>
<dbReference type="GO" id="GO:0005764">
    <property type="term" value="C:lysosome"/>
    <property type="evidence" value="ECO:0007669"/>
    <property type="project" value="TreeGrafter"/>
</dbReference>
<dbReference type="PRINTS" id="PR00741">
    <property type="entry name" value="GLHYDRLASE29"/>
</dbReference>
<keyword evidence="6" id="KW-0326">Glycosidase</keyword>
<evidence type="ECO:0000259" key="8">
    <source>
        <dbReference type="Pfam" id="PF01120"/>
    </source>
</evidence>
<dbReference type="PANTHER" id="PTHR10030">
    <property type="entry name" value="ALPHA-L-FUCOSIDASE"/>
    <property type="match status" value="1"/>
</dbReference>
<feature type="signal peptide" evidence="7">
    <location>
        <begin position="1"/>
        <end position="25"/>
    </location>
</feature>
<evidence type="ECO:0000256" key="5">
    <source>
        <dbReference type="ARBA" id="ARBA00022801"/>
    </source>
</evidence>
<evidence type="ECO:0000256" key="1">
    <source>
        <dbReference type="ARBA" id="ARBA00004071"/>
    </source>
</evidence>
<dbReference type="InterPro" id="IPR017853">
    <property type="entry name" value="GH"/>
</dbReference>
<name>A0A5C5VHP7_9BACT</name>
<dbReference type="Pfam" id="PF01120">
    <property type="entry name" value="Alpha_L_fucos"/>
    <property type="match status" value="1"/>
</dbReference>
<gene>
    <name evidence="9" type="ORF">KOR34_23490</name>
</gene>
<dbReference type="EC" id="3.2.1.51" evidence="3"/>
<proteinExistence type="inferred from homology"/>
<dbReference type="Gene3D" id="2.60.40.1180">
    <property type="entry name" value="Golgi alpha-mannosidase II"/>
    <property type="match status" value="1"/>
</dbReference>
<protein>
    <recommendedName>
        <fullName evidence="3">alpha-L-fucosidase</fullName>
        <ecNumber evidence="3">3.2.1.51</ecNumber>
    </recommendedName>
</protein>
<sequence precursor="true">MPALASRCLLAAACLLLLTPPTGSAAEPAPADDQRMAWWRDAKFGMFIHWGVYAAPAGNYHGEQVPWIGEWIMRQAKIPVAEYRGYAEEFVPTKYDPQAWATLAKQAGMRYVVITSKHHDGFALYDSSVTDWDIADASPYGKDLLAPLSEAVRGEGLKFGLYYSQAQDWTHPGGAKAGYDEGAGWDEAHRGRFDKYLQDIAVPQTEEILTRFKPDVLWWDTPVWMNKERAQPLHDLLSATPGIITNNRLGGGYAGDTETPEQHIPATGFKGRDWETCMTMNDTWGYKSFDHNWKSTETLLHNLVDIVSKGGNYLLNVGPTAEGEIPPESIERLQEIGAWMEVNGDAIYGTTASPCRRPEWGRLTRKGERLFLHVFDWPSDGVVRVPLRVATSYCRLLSDPSVGYSVTGGEEGLEVRLTGAAPDAVCSVVELGIEGEPEEVFQWTKPQADGRLVLAAAAAQTEGHVQQERIHGQTSLGYWTEPTDAVRWRVELPAATRFRVSAEVAAPAKAGLTVAAAGGRLGAEVTPTGGYQDFAVQELGEVSVDAGQTVLELQPRAAGWNPINLRSVTLTPVD</sequence>
<dbReference type="GO" id="GO:0004560">
    <property type="term" value="F:alpha-L-fucosidase activity"/>
    <property type="evidence" value="ECO:0007669"/>
    <property type="project" value="InterPro"/>
</dbReference>
<accession>A0A5C5VHP7</accession>
<dbReference type="GO" id="GO:0016139">
    <property type="term" value="P:glycoside catabolic process"/>
    <property type="evidence" value="ECO:0007669"/>
    <property type="project" value="TreeGrafter"/>
</dbReference>
<dbReference type="Gene3D" id="3.20.20.80">
    <property type="entry name" value="Glycosidases"/>
    <property type="match status" value="1"/>
</dbReference>
<dbReference type="OrthoDB" id="107551at2"/>
<dbReference type="Proteomes" id="UP000316714">
    <property type="component" value="Unassembled WGS sequence"/>
</dbReference>
<feature type="domain" description="Glycoside hydrolase family 29 N-terminal" evidence="8">
    <location>
        <begin position="34"/>
        <end position="345"/>
    </location>
</feature>
<dbReference type="PANTHER" id="PTHR10030:SF37">
    <property type="entry name" value="ALPHA-L-FUCOSIDASE-RELATED"/>
    <property type="match status" value="1"/>
</dbReference>
<dbReference type="InterPro" id="IPR013780">
    <property type="entry name" value="Glyco_hydro_b"/>
</dbReference>
<comment type="function">
    <text evidence="1">Alpha-L-fucosidase is responsible for hydrolyzing the alpha-1,6-linked fucose joined to the reducing-end N-acetylglucosamine of the carbohydrate moieties of glycoproteins.</text>
</comment>
<evidence type="ECO:0000256" key="7">
    <source>
        <dbReference type="SAM" id="SignalP"/>
    </source>
</evidence>
<keyword evidence="4 7" id="KW-0732">Signal</keyword>
<dbReference type="AlphaFoldDB" id="A0A5C5VHP7"/>
<dbReference type="SMART" id="SM00812">
    <property type="entry name" value="Alpha_L_fucos"/>
    <property type="match status" value="1"/>
</dbReference>
<dbReference type="EMBL" id="SIHJ01000001">
    <property type="protein sequence ID" value="TWT37399.1"/>
    <property type="molecule type" value="Genomic_DNA"/>
</dbReference>
<evidence type="ECO:0000256" key="4">
    <source>
        <dbReference type="ARBA" id="ARBA00022729"/>
    </source>
</evidence>
<organism evidence="9 10">
    <name type="scientific">Posidoniimonas corsicana</name>
    <dbReference type="NCBI Taxonomy" id="1938618"/>
    <lineage>
        <taxon>Bacteria</taxon>
        <taxon>Pseudomonadati</taxon>
        <taxon>Planctomycetota</taxon>
        <taxon>Planctomycetia</taxon>
        <taxon>Pirellulales</taxon>
        <taxon>Lacipirellulaceae</taxon>
        <taxon>Posidoniimonas</taxon>
    </lineage>
</organism>
<evidence type="ECO:0000256" key="2">
    <source>
        <dbReference type="ARBA" id="ARBA00007951"/>
    </source>
</evidence>
<dbReference type="InterPro" id="IPR016286">
    <property type="entry name" value="FUC_metazoa-typ"/>
</dbReference>
<evidence type="ECO:0000313" key="9">
    <source>
        <dbReference type="EMBL" id="TWT37399.1"/>
    </source>
</evidence>
<dbReference type="GO" id="GO:0006004">
    <property type="term" value="P:fucose metabolic process"/>
    <property type="evidence" value="ECO:0007669"/>
    <property type="project" value="InterPro"/>
</dbReference>
<dbReference type="InterPro" id="IPR000933">
    <property type="entry name" value="Glyco_hydro_29"/>
</dbReference>
<evidence type="ECO:0000256" key="6">
    <source>
        <dbReference type="ARBA" id="ARBA00023295"/>
    </source>
</evidence>
<evidence type="ECO:0000256" key="3">
    <source>
        <dbReference type="ARBA" id="ARBA00012662"/>
    </source>
</evidence>
<keyword evidence="5" id="KW-0378">Hydrolase</keyword>
<dbReference type="InterPro" id="IPR057739">
    <property type="entry name" value="Glyco_hydro_29_N"/>
</dbReference>
<dbReference type="SUPFAM" id="SSF49785">
    <property type="entry name" value="Galactose-binding domain-like"/>
    <property type="match status" value="1"/>
</dbReference>